<dbReference type="EMBL" id="JAFCMP010000368">
    <property type="protein sequence ID" value="KAG5180694.1"/>
    <property type="molecule type" value="Genomic_DNA"/>
</dbReference>
<dbReference type="Proteomes" id="UP000664859">
    <property type="component" value="Unassembled WGS sequence"/>
</dbReference>
<evidence type="ECO:0000256" key="1">
    <source>
        <dbReference type="SAM" id="Phobius"/>
    </source>
</evidence>
<protein>
    <submittedName>
        <fullName evidence="2">Uncharacterized protein</fullName>
    </submittedName>
</protein>
<accession>A0A835Z0J5</accession>
<evidence type="ECO:0000313" key="2">
    <source>
        <dbReference type="EMBL" id="KAG5180694.1"/>
    </source>
</evidence>
<proteinExistence type="predicted"/>
<keyword evidence="1" id="KW-0472">Membrane</keyword>
<sequence length="260" mass="28530">MDAMQICIESAATTVRAAEEMFIAWAAGEMFIAWAAGEMFIAWAAGGWAERTFRLIVVTLEAAWLRLLSLAPILQEARLALRGALAAPARLIARETWQGLTVALESWVAALSNTAVYAATSVAAAGRSALLLLLTPLHSRRLGFAFCCAIAFALAWAAANLSLSRLTDTYNARQARGLYMRKRSLKRRCPCCIGFGIEPCDLCGSTGFRVHEMKFILTDPCPKCFSRRWQWCERCGGSGSLAKPWTGWALPRIIYTLFPG</sequence>
<keyword evidence="1" id="KW-0812">Transmembrane</keyword>
<reference evidence="2" key="1">
    <citation type="submission" date="2021-02" db="EMBL/GenBank/DDBJ databases">
        <title>First Annotated Genome of the Yellow-green Alga Tribonema minus.</title>
        <authorList>
            <person name="Mahan K.M."/>
        </authorList>
    </citation>
    <scope>NUCLEOTIDE SEQUENCE</scope>
    <source>
        <strain evidence="2">UTEX B ZZ1240</strain>
    </source>
</reference>
<evidence type="ECO:0000313" key="3">
    <source>
        <dbReference type="Proteomes" id="UP000664859"/>
    </source>
</evidence>
<keyword evidence="1" id="KW-1133">Transmembrane helix</keyword>
<gene>
    <name evidence="2" type="ORF">JKP88DRAFT_323451</name>
</gene>
<feature type="transmembrane region" description="Helical" evidence="1">
    <location>
        <begin position="22"/>
        <end position="43"/>
    </location>
</feature>
<keyword evidence="3" id="KW-1185">Reference proteome</keyword>
<feature type="transmembrane region" description="Helical" evidence="1">
    <location>
        <begin position="142"/>
        <end position="163"/>
    </location>
</feature>
<organism evidence="2 3">
    <name type="scientific">Tribonema minus</name>
    <dbReference type="NCBI Taxonomy" id="303371"/>
    <lineage>
        <taxon>Eukaryota</taxon>
        <taxon>Sar</taxon>
        <taxon>Stramenopiles</taxon>
        <taxon>Ochrophyta</taxon>
        <taxon>PX clade</taxon>
        <taxon>Xanthophyceae</taxon>
        <taxon>Tribonematales</taxon>
        <taxon>Tribonemataceae</taxon>
        <taxon>Tribonema</taxon>
    </lineage>
</organism>
<dbReference type="AlphaFoldDB" id="A0A835Z0J5"/>
<name>A0A835Z0J5_9STRA</name>
<comment type="caution">
    <text evidence="2">The sequence shown here is derived from an EMBL/GenBank/DDBJ whole genome shotgun (WGS) entry which is preliminary data.</text>
</comment>